<feature type="compositionally biased region" description="Polar residues" evidence="1">
    <location>
        <begin position="172"/>
        <end position="182"/>
    </location>
</feature>
<dbReference type="RefSeq" id="XP_002945749.1">
    <property type="nucleotide sequence ID" value="XM_002945703.1"/>
</dbReference>
<reference evidence="2 3" key="1">
    <citation type="journal article" date="2010" name="Science">
        <title>Genomic analysis of organismal complexity in the multicellular green alga Volvox carteri.</title>
        <authorList>
            <person name="Prochnik S.E."/>
            <person name="Umen J."/>
            <person name="Nedelcu A.M."/>
            <person name="Hallmann A."/>
            <person name="Miller S.M."/>
            <person name="Nishii I."/>
            <person name="Ferris P."/>
            <person name="Kuo A."/>
            <person name="Mitros T."/>
            <person name="Fritz-Laylin L.K."/>
            <person name="Hellsten U."/>
            <person name="Chapman J."/>
            <person name="Simakov O."/>
            <person name="Rensing S.A."/>
            <person name="Terry A."/>
            <person name="Pangilinan J."/>
            <person name="Kapitonov V."/>
            <person name="Jurka J."/>
            <person name="Salamov A."/>
            <person name="Shapiro H."/>
            <person name="Schmutz J."/>
            <person name="Grimwood J."/>
            <person name="Lindquist E."/>
            <person name="Lucas S."/>
            <person name="Grigoriev I.V."/>
            <person name="Schmitt R."/>
            <person name="Kirk D."/>
            <person name="Rokhsar D.S."/>
        </authorList>
    </citation>
    <scope>NUCLEOTIDE SEQUENCE [LARGE SCALE GENOMIC DNA]</scope>
    <source>
        <strain evidence="3">f. Nagariensis / Eve</strain>
    </source>
</reference>
<dbReference type="Proteomes" id="UP000001058">
    <property type="component" value="Unassembled WGS sequence"/>
</dbReference>
<evidence type="ECO:0000256" key="1">
    <source>
        <dbReference type="SAM" id="MobiDB-lite"/>
    </source>
</evidence>
<keyword evidence="3" id="KW-1185">Reference proteome</keyword>
<dbReference type="GeneID" id="9622027"/>
<feature type="compositionally biased region" description="Basic and acidic residues" evidence="1">
    <location>
        <begin position="187"/>
        <end position="197"/>
    </location>
</feature>
<feature type="compositionally biased region" description="Basic and acidic residues" evidence="1">
    <location>
        <begin position="146"/>
        <end position="161"/>
    </location>
</feature>
<evidence type="ECO:0000313" key="2">
    <source>
        <dbReference type="EMBL" id="EFJ52744.1"/>
    </source>
</evidence>
<feature type="compositionally biased region" description="Basic and acidic residues" evidence="1">
    <location>
        <begin position="44"/>
        <end position="71"/>
    </location>
</feature>
<sequence length="203" mass="21934">MSESIVDQLADAANSAGQRIKETFGAEDTQGEGRSNMQMTSGGGDRDKDRTQTSASEDAHDLASAAEDKTNEVIDRAREAAAWPQESIVVVAVGVAVMSGSRVVFPCQRRPHLYSVEWLEWCVTTQDMSQRADDAYKGTKGFVADESEKARSAMDDMKTRAAESVPGRDTQDPQVTSETGQNAGYEAARDMSEKVEDVLGMSA</sequence>
<dbReference type="AlphaFoldDB" id="D8THN3"/>
<dbReference type="OrthoDB" id="539162at2759"/>
<organism evidence="3">
    <name type="scientific">Volvox carteri f. nagariensis</name>
    <dbReference type="NCBI Taxonomy" id="3068"/>
    <lineage>
        <taxon>Eukaryota</taxon>
        <taxon>Viridiplantae</taxon>
        <taxon>Chlorophyta</taxon>
        <taxon>core chlorophytes</taxon>
        <taxon>Chlorophyceae</taxon>
        <taxon>CS clade</taxon>
        <taxon>Chlamydomonadales</taxon>
        <taxon>Volvocaceae</taxon>
        <taxon>Volvox</taxon>
    </lineage>
</organism>
<dbReference type="EMBL" id="GL378323">
    <property type="protein sequence ID" value="EFJ52744.1"/>
    <property type="molecule type" value="Genomic_DNA"/>
</dbReference>
<dbReference type="KEGG" id="vcn:VOLCADRAFT_86031"/>
<feature type="region of interest" description="Disordered" evidence="1">
    <location>
        <begin position="145"/>
        <end position="203"/>
    </location>
</feature>
<proteinExistence type="predicted"/>
<gene>
    <name evidence="2" type="ORF">VOLCADRAFT_86031</name>
</gene>
<feature type="region of interest" description="Disordered" evidence="1">
    <location>
        <begin position="1"/>
        <end position="71"/>
    </location>
</feature>
<name>D8THN3_VOLCA</name>
<accession>D8THN3</accession>
<evidence type="ECO:0000313" key="3">
    <source>
        <dbReference type="Proteomes" id="UP000001058"/>
    </source>
</evidence>
<protein>
    <submittedName>
        <fullName evidence="2">Uncharacterized protein</fullName>
    </submittedName>
</protein>
<dbReference type="InParanoid" id="D8THN3"/>